<feature type="active site" description="Proton acceptor" evidence="4">
    <location>
        <position position="153"/>
    </location>
</feature>
<comment type="caution">
    <text evidence="4">Lacks conserved residue(s) required for the propagation of feature annotation.</text>
</comment>
<evidence type="ECO:0000256" key="2">
    <source>
        <dbReference type="ARBA" id="ARBA00022963"/>
    </source>
</evidence>
<keyword evidence="7" id="KW-1185">Reference proteome</keyword>
<dbReference type="GO" id="GO:0016787">
    <property type="term" value="F:hydrolase activity"/>
    <property type="evidence" value="ECO:0007669"/>
    <property type="project" value="UniProtKB-UniRule"/>
</dbReference>
<dbReference type="AlphaFoldDB" id="A0A090J0E4"/>
<dbReference type="RefSeq" id="WP_034769580.1">
    <property type="nucleotide sequence ID" value="NZ_CCRF01000045.1"/>
</dbReference>
<evidence type="ECO:0000256" key="3">
    <source>
        <dbReference type="ARBA" id="ARBA00023098"/>
    </source>
</evidence>
<keyword evidence="1 4" id="KW-0378">Hydrolase</keyword>
<keyword evidence="2 4" id="KW-0442">Lipid degradation</keyword>
<sequence length="262" mass="28822">MAEPKIGLALGSGGARGLAHIGVLKVLERENIPISMIAGSSIGSLVAAFYASGQNIDTMVRVSQKFKRKYFIDFTIPKLGFIAGNRIKEFIRVFTYQKRIEDLNLPLAIIATDLHTGEKVIFRTGDVAEAVRASISIPGIFIPETYQGRLLVDGGVSDRVPVSVVKEMGADLVIAVDVAGLKKNAEIITIYDVILQSIDIMQVELAEARALQSDIYIRPPVEKYSSYAFSDIDELILKGEEATEKVIPKIKQMIGMWEESYE</sequence>
<evidence type="ECO:0000313" key="6">
    <source>
        <dbReference type="EMBL" id="CEE01290.1"/>
    </source>
</evidence>
<dbReference type="InterPro" id="IPR050301">
    <property type="entry name" value="NTE"/>
</dbReference>
<evidence type="ECO:0000256" key="4">
    <source>
        <dbReference type="PROSITE-ProRule" id="PRU01161"/>
    </source>
</evidence>
<organism evidence="6 7">
    <name type="scientific">Caldibacillus thermoamylovorans</name>
    <dbReference type="NCBI Taxonomy" id="35841"/>
    <lineage>
        <taxon>Bacteria</taxon>
        <taxon>Bacillati</taxon>
        <taxon>Bacillota</taxon>
        <taxon>Bacilli</taxon>
        <taxon>Bacillales</taxon>
        <taxon>Bacillaceae</taxon>
        <taxon>Caldibacillus</taxon>
    </lineage>
</organism>
<dbReference type="STRING" id="35841.B4167_1529"/>
<reference evidence="6 7" key="1">
    <citation type="submission" date="2014-07" db="EMBL/GenBank/DDBJ databases">
        <authorList>
            <person name="Wibberg Daniel"/>
        </authorList>
    </citation>
    <scope>NUCLEOTIDE SEQUENCE [LARGE SCALE GENOMIC DNA]</scope>
</reference>
<dbReference type="PANTHER" id="PTHR14226">
    <property type="entry name" value="NEUROPATHY TARGET ESTERASE/SWISS CHEESE D.MELANOGASTER"/>
    <property type="match status" value="1"/>
</dbReference>
<dbReference type="InterPro" id="IPR002641">
    <property type="entry name" value="PNPLA_dom"/>
</dbReference>
<dbReference type="GeneID" id="92960627"/>
<dbReference type="EMBL" id="CCRF01000045">
    <property type="protein sequence ID" value="CEE01290.1"/>
    <property type="molecule type" value="Genomic_DNA"/>
</dbReference>
<feature type="short sequence motif" description="DGA/G" evidence="4">
    <location>
        <begin position="153"/>
        <end position="155"/>
    </location>
</feature>
<feature type="domain" description="PNPLA" evidence="5">
    <location>
        <begin position="8"/>
        <end position="166"/>
    </location>
</feature>
<evidence type="ECO:0000313" key="7">
    <source>
        <dbReference type="Proteomes" id="UP000040576"/>
    </source>
</evidence>
<proteinExistence type="predicted"/>
<dbReference type="Gene3D" id="3.40.1090.10">
    <property type="entry name" value="Cytosolic phospholipase A2 catalytic domain"/>
    <property type="match status" value="1"/>
</dbReference>
<feature type="active site" description="Nucleophile" evidence="4">
    <location>
        <position position="41"/>
    </location>
</feature>
<evidence type="ECO:0000256" key="1">
    <source>
        <dbReference type="ARBA" id="ARBA00022801"/>
    </source>
</evidence>
<dbReference type="GO" id="GO:0016042">
    <property type="term" value="P:lipid catabolic process"/>
    <property type="evidence" value="ECO:0007669"/>
    <property type="project" value="UniProtKB-UniRule"/>
</dbReference>
<dbReference type="InterPro" id="IPR016035">
    <property type="entry name" value="Acyl_Trfase/lysoPLipase"/>
</dbReference>
<protein>
    <submittedName>
        <fullName evidence="6">Putative NTE family protein YlbK</fullName>
    </submittedName>
</protein>
<dbReference type="SUPFAM" id="SSF52151">
    <property type="entry name" value="FabD/lysophospholipase-like"/>
    <property type="match status" value="1"/>
</dbReference>
<dbReference type="PROSITE" id="PS51635">
    <property type="entry name" value="PNPLA"/>
    <property type="match status" value="1"/>
</dbReference>
<feature type="short sequence motif" description="GXSXG" evidence="4">
    <location>
        <begin position="39"/>
        <end position="43"/>
    </location>
</feature>
<keyword evidence="3 4" id="KW-0443">Lipid metabolism</keyword>
<gene>
    <name evidence="6" type="primary">ylbK</name>
    <name evidence="6" type="ORF">BT1A1_1461</name>
</gene>
<accession>A0A090J0E4</accession>
<dbReference type="Proteomes" id="UP000040576">
    <property type="component" value="Unassembled WGS sequence"/>
</dbReference>
<name>A0A090J0E4_9BACI</name>
<dbReference type="PATRIC" id="fig|35841.6.peg.2066"/>
<dbReference type="PANTHER" id="PTHR14226:SF76">
    <property type="entry name" value="NTE FAMILY PROTEIN RSSA"/>
    <property type="match status" value="1"/>
</dbReference>
<evidence type="ECO:0000259" key="5">
    <source>
        <dbReference type="PROSITE" id="PS51635"/>
    </source>
</evidence>
<dbReference type="eggNOG" id="COG1752">
    <property type="taxonomic scope" value="Bacteria"/>
</dbReference>
<dbReference type="Pfam" id="PF01734">
    <property type="entry name" value="Patatin"/>
    <property type="match status" value="1"/>
</dbReference>